<protein>
    <submittedName>
        <fullName evidence="1">15750_t:CDS:1</fullName>
    </submittedName>
</protein>
<reference evidence="1" key="1">
    <citation type="submission" date="2021-06" db="EMBL/GenBank/DDBJ databases">
        <authorList>
            <person name="Kallberg Y."/>
            <person name="Tangrot J."/>
            <person name="Rosling A."/>
        </authorList>
    </citation>
    <scope>NUCLEOTIDE SEQUENCE</scope>
    <source>
        <strain evidence="1">CL356</strain>
    </source>
</reference>
<organism evidence="1 2">
    <name type="scientific">Acaulospora colombiana</name>
    <dbReference type="NCBI Taxonomy" id="27376"/>
    <lineage>
        <taxon>Eukaryota</taxon>
        <taxon>Fungi</taxon>
        <taxon>Fungi incertae sedis</taxon>
        <taxon>Mucoromycota</taxon>
        <taxon>Glomeromycotina</taxon>
        <taxon>Glomeromycetes</taxon>
        <taxon>Diversisporales</taxon>
        <taxon>Acaulosporaceae</taxon>
        <taxon>Acaulospora</taxon>
    </lineage>
</organism>
<accession>A0ACA9PPE4</accession>
<evidence type="ECO:0000313" key="1">
    <source>
        <dbReference type="EMBL" id="CAG8711908.1"/>
    </source>
</evidence>
<proteinExistence type="predicted"/>
<dbReference type="Proteomes" id="UP000789525">
    <property type="component" value="Unassembled WGS sequence"/>
</dbReference>
<keyword evidence="2" id="KW-1185">Reference proteome</keyword>
<gene>
    <name evidence="1" type="ORF">ACOLOM_LOCUS10714</name>
</gene>
<comment type="caution">
    <text evidence="1">The sequence shown here is derived from an EMBL/GenBank/DDBJ whole genome shotgun (WGS) entry which is preliminary data.</text>
</comment>
<feature type="non-terminal residue" evidence="1">
    <location>
        <position position="437"/>
    </location>
</feature>
<feature type="non-terminal residue" evidence="1">
    <location>
        <position position="1"/>
    </location>
</feature>
<dbReference type="EMBL" id="CAJVPT010035617">
    <property type="protein sequence ID" value="CAG8711908.1"/>
    <property type="molecule type" value="Genomic_DNA"/>
</dbReference>
<sequence>VDVGGIKVAAVDNGQPSASITFLVKAGPRHESKTGIAHILKNYAFKNTSDRSALRIARETELYGGVLTSTLGREHLALTAEFLKAVLKETRFTPHEFHESVLPSVQAETQEATHNPAITALDIAHALAFRKGLGSSLFASAAGPHINSEDVKTFASSAFAKSNISVIGTGVDPSTLGKLVEKSLSSLPSGSSAASSSAKYYGGESRALLETHGVQTIFIGYGATGPVTPELSVLAAHLSATPAVKWSESEPSAFPGLPQEATVQTVLLPYTDATLFGFVIQAPTSEAVTKAGKAVVAGVKATAGGSLKNEVLKKAVAKAKFTAATALDTRQGFVDAVSLQLATGAKATVESTFAGIEKVSTQAASSALSALTKSKPVFVAVGDVQMNQRLRYTPNHQHTDDSNLFKDYPTAADARGSLLLRFLITPSVWPCPEPDED</sequence>
<name>A0ACA9PPE4_9GLOM</name>
<evidence type="ECO:0000313" key="2">
    <source>
        <dbReference type="Proteomes" id="UP000789525"/>
    </source>
</evidence>